<keyword evidence="3" id="KW-1185">Reference proteome</keyword>
<feature type="signal peptide" evidence="1">
    <location>
        <begin position="1"/>
        <end position="19"/>
    </location>
</feature>
<accession>A0A1E5T129</accession>
<dbReference type="SUPFAM" id="SSF109854">
    <property type="entry name" value="DinB/YfiT-like putative metalloenzymes"/>
    <property type="match status" value="1"/>
</dbReference>
<organism evidence="2 3">
    <name type="scientific">Roseivirga misakiensis</name>
    <dbReference type="NCBI Taxonomy" id="1563681"/>
    <lineage>
        <taxon>Bacteria</taxon>
        <taxon>Pseudomonadati</taxon>
        <taxon>Bacteroidota</taxon>
        <taxon>Cytophagia</taxon>
        <taxon>Cytophagales</taxon>
        <taxon>Roseivirgaceae</taxon>
        <taxon>Roseivirga</taxon>
    </lineage>
</organism>
<evidence type="ECO:0000256" key="1">
    <source>
        <dbReference type="SAM" id="SignalP"/>
    </source>
</evidence>
<dbReference type="EMBL" id="MDGQ01000005">
    <property type="protein sequence ID" value="OEK05078.1"/>
    <property type="molecule type" value="Genomic_DNA"/>
</dbReference>
<dbReference type="InterPro" id="IPR034660">
    <property type="entry name" value="DinB/YfiT-like"/>
</dbReference>
<evidence type="ECO:0008006" key="4">
    <source>
        <dbReference type="Google" id="ProtNLM"/>
    </source>
</evidence>
<dbReference type="Proteomes" id="UP000095552">
    <property type="component" value="Unassembled WGS sequence"/>
</dbReference>
<dbReference type="STRING" id="1563681.BFP71_16810"/>
<comment type="caution">
    <text evidence="2">The sequence shown here is derived from an EMBL/GenBank/DDBJ whole genome shotgun (WGS) entry which is preliminary data.</text>
</comment>
<dbReference type="RefSeq" id="WP_069836582.1">
    <property type="nucleotide sequence ID" value="NZ_MDGQ01000005.1"/>
</dbReference>
<sequence>MRVIAILFSLFIVVNLSHAQNTTFASITDLESDFTPGNVAARMVEGLGFRYYWASEGLGAEDLKFGPVEEGRNSRATVDHIYNLSRFLLSALEKKVFEAGNPREMSFANVRNETLNNLEKAVKILKSSKQADFADYNIKFNDGREMPFWNAINGPIADAIYHTGQIVLMRRMSGNPINPNISVLTGNVR</sequence>
<evidence type="ECO:0000313" key="2">
    <source>
        <dbReference type="EMBL" id="OEK05078.1"/>
    </source>
</evidence>
<protein>
    <recommendedName>
        <fullName evidence="4">DinB-like domain-containing protein</fullName>
    </recommendedName>
</protein>
<gene>
    <name evidence="2" type="ORF">BFP71_16810</name>
</gene>
<feature type="chain" id="PRO_5009185831" description="DinB-like domain-containing protein" evidence="1">
    <location>
        <begin position="20"/>
        <end position="189"/>
    </location>
</feature>
<dbReference type="OrthoDB" id="837585at2"/>
<dbReference type="Gene3D" id="1.20.120.450">
    <property type="entry name" value="dinb family like domain"/>
    <property type="match status" value="1"/>
</dbReference>
<evidence type="ECO:0000313" key="3">
    <source>
        <dbReference type="Proteomes" id="UP000095552"/>
    </source>
</evidence>
<reference evidence="2 3" key="1">
    <citation type="submission" date="2016-08" db="EMBL/GenBank/DDBJ databases">
        <title>Draft genome of Fabibacter sp. strain SK-8.</title>
        <authorList>
            <person name="Wong S.-K."/>
            <person name="Hamasaki K."/>
            <person name="Yoshizawa S."/>
        </authorList>
    </citation>
    <scope>NUCLEOTIDE SEQUENCE [LARGE SCALE GENOMIC DNA]</scope>
    <source>
        <strain evidence="2 3">SK-8</strain>
    </source>
</reference>
<name>A0A1E5T129_9BACT</name>
<keyword evidence="1" id="KW-0732">Signal</keyword>
<proteinExistence type="predicted"/>
<dbReference type="AlphaFoldDB" id="A0A1E5T129"/>